<organism evidence="4 5">
    <name type="scientific">Amborella trichopoda</name>
    <dbReference type="NCBI Taxonomy" id="13333"/>
    <lineage>
        <taxon>Eukaryota</taxon>
        <taxon>Viridiplantae</taxon>
        <taxon>Streptophyta</taxon>
        <taxon>Embryophyta</taxon>
        <taxon>Tracheophyta</taxon>
        <taxon>Spermatophyta</taxon>
        <taxon>Magnoliopsida</taxon>
        <taxon>Amborellales</taxon>
        <taxon>Amborellaceae</taxon>
        <taxon>Amborella</taxon>
    </lineage>
</organism>
<dbReference type="HOGENOM" id="CLU_001570_15_5_1"/>
<dbReference type="GO" id="GO:0010268">
    <property type="term" value="P:brassinosteroid homeostasis"/>
    <property type="evidence" value="ECO:0000318"/>
    <property type="project" value="GO_Central"/>
</dbReference>
<feature type="transmembrane region" description="Helical" evidence="3">
    <location>
        <begin position="16"/>
        <end position="34"/>
    </location>
</feature>
<dbReference type="InterPro" id="IPR036396">
    <property type="entry name" value="Cyt_P450_sf"/>
</dbReference>
<dbReference type="PANTHER" id="PTHR24286">
    <property type="entry name" value="CYTOCHROME P450 26"/>
    <property type="match status" value="1"/>
</dbReference>
<dbReference type="GO" id="GO:0016132">
    <property type="term" value="P:brassinosteroid biosynthetic process"/>
    <property type="evidence" value="ECO:0000318"/>
    <property type="project" value="GO_Central"/>
</dbReference>
<reference evidence="5" key="1">
    <citation type="journal article" date="2013" name="Science">
        <title>The Amborella genome and the evolution of flowering plants.</title>
        <authorList>
            <consortium name="Amborella Genome Project"/>
        </authorList>
    </citation>
    <scope>NUCLEOTIDE SEQUENCE [LARGE SCALE GENOMIC DNA]</scope>
</reference>
<accession>W1PR89</accession>
<keyword evidence="3" id="KW-0472">Membrane</keyword>
<dbReference type="Pfam" id="PF00067">
    <property type="entry name" value="p450"/>
    <property type="match status" value="1"/>
</dbReference>
<dbReference type="InterPro" id="IPR001128">
    <property type="entry name" value="Cyt_P450"/>
</dbReference>
<dbReference type="Gene3D" id="1.10.630.10">
    <property type="entry name" value="Cytochrome P450"/>
    <property type="match status" value="1"/>
</dbReference>
<evidence type="ECO:0000313" key="4">
    <source>
        <dbReference type="EMBL" id="ERN10211.1"/>
    </source>
</evidence>
<protein>
    <recommendedName>
        <fullName evidence="6">Cytochrome P450</fullName>
    </recommendedName>
</protein>
<evidence type="ECO:0008006" key="6">
    <source>
        <dbReference type="Google" id="ProtNLM"/>
    </source>
</evidence>
<dbReference type="eggNOG" id="KOG0157">
    <property type="taxonomic scope" value="Eukaryota"/>
</dbReference>
<dbReference type="OMA" id="QAMNIMI"/>
<dbReference type="GO" id="GO:0020037">
    <property type="term" value="F:heme binding"/>
    <property type="evidence" value="ECO:0007669"/>
    <property type="project" value="InterPro"/>
</dbReference>
<evidence type="ECO:0000256" key="1">
    <source>
        <dbReference type="ARBA" id="ARBA00022723"/>
    </source>
</evidence>
<dbReference type="SUPFAM" id="SSF48264">
    <property type="entry name" value="Cytochrome P450"/>
    <property type="match status" value="1"/>
</dbReference>
<keyword evidence="2" id="KW-0408">Iron</keyword>
<dbReference type="Gramene" id="ERN10211">
    <property type="protein sequence ID" value="ERN10211"/>
    <property type="gene ID" value="AMTR_s00171p00043130"/>
</dbReference>
<dbReference type="EMBL" id="KI392934">
    <property type="protein sequence ID" value="ERN10211.1"/>
    <property type="molecule type" value="Genomic_DNA"/>
</dbReference>
<keyword evidence="5" id="KW-1185">Reference proteome</keyword>
<gene>
    <name evidence="4" type="ORF">AMTR_s00171p00043130</name>
</gene>
<dbReference type="InterPro" id="IPR002403">
    <property type="entry name" value="Cyt_P450_E_grp-IV"/>
</dbReference>
<sequence length="375" mass="42108">MIFDGISGSMGGKETIIVSVILATLLLVVLSIALGKQKSRNSVRASRLPPGVKGWPFIGDTLNWYLSISSSHPPRFVEAHVEKYGKIFSCRLFGRQAVVSADSHFNRFILQNEGRFFQSSYPKSFRDLVGKNGVIAMQGEQQRRLHGIAVNMMKMDKLKFHFLNDIQVVLLQTLNNLQENENLLFQNVCRKLAINLMVNQLLGVTTEAEINDMAHLFSDFVNGVLSIPINLRGFPYYTAMRARNIIISKINKTIELKKHSELETGNSVLGRLLNEENLSDEAVADFIISLLFAGNETTAMTMLFAISFLSQSPKALKQLIAEQDGLRKAQGLMLTWEDYKSMHFTQCVIDETLRVGGIAISLMREAKENVEYQGK</sequence>
<proteinExistence type="predicted"/>
<evidence type="ECO:0000256" key="3">
    <source>
        <dbReference type="SAM" id="Phobius"/>
    </source>
</evidence>
<dbReference type="GO" id="GO:0004497">
    <property type="term" value="F:monooxygenase activity"/>
    <property type="evidence" value="ECO:0000318"/>
    <property type="project" value="GO_Central"/>
</dbReference>
<keyword evidence="3" id="KW-0812">Transmembrane</keyword>
<name>W1PR89_AMBTC</name>
<dbReference type="GO" id="GO:0005506">
    <property type="term" value="F:iron ion binding"/>
    <property type="evidence" value="ECO:0007669"/>
    <property type="project" value="InterPro"/>
</dbReference>
<keyword evidence="1" id="KW-0479">Metal-binding</keyword>
<keyword evidence="3" id="KW-1133">Transmembrane helix</keyword>
<dbReference type="Proteomes" id="UP000017836">
    <property type="component" value="Unassembled WGS sequence"/>
</dbReference>
<evidence type="ECO:0000256" key="2">
    <source>
        <dbReference type="ARBA" id="ARBA00023004"/>
    </source>
</evidence>
<dbReference type="GO" id="GO:0016705">
    <property type="term" value="F:oxidoreductase activity, acting on paired donors, with incorporation or reduction of molecular oxygen"/>
    <property type="evidence" value="ECO:0007669"/>
    <property type="project" value="InterPro"/>
</dbReference>
<dbReference type="PRINTS" id="PR00465">
    <property type="entry name" value="EP450IV"/>
</dbReference>
<dbReference type="AlphaFoldDB" id="W1PR89"/>
<dbReference type="PANTHER" id="PTHR24286:SF232">
    <property type="entry name" value="CYTOCHROME P450 SUPERFAMILY PROTEIN"/>
    <property type="match status" value="1"/>
</dbReference>
<evidence type="ECO:0000313" key="5">
    <source>
        <dbReference type="Proteomes" id="UP000017836"/>
    </source>
</evidence>